<dbReference type="InterPro" id="IPR007627">
    <property type="entry name" value="RNA_pol_sigma70_r2"/>
</dbReference>
<comment type="caution">
    <text evidence="8">The sequence shown here is derived from an EMBL/GenBank/DDBJ whole genome shotgun (WGS) entry which is preliminary data.</text>
</comment>
<dbReference type="InterPro" id="IPR014327">
    <property type="entry name" value="RNA_pol_sigma70_bacteroid"/>
</dbReference>
<evidence type="ECO:0000259" key="6">
    <source>
        <dbReference type="Pfam" id="PF04542"/>
    </source>
</evidence>
<sequence>MKVQIDYPKLAHQIAESDQYALEELYDHLHQEVYYYALTALRDHDAARDIVQNTFLKLWDKRASLKEVRSLKDFVFRMVKNQVLDVFRKSATQEAKEGEVARLRDEQYQPIEDHLLYNEYMALAKEGISQLPPRRKEIFLLSRFEHKSYAEIADQLNISINVVEKQMSKALKQLREYMTKHADIAFPVVFFLVLH</sequence>
<dbReference type="OrthoDB" id="764811at2"/>
<dbReference type="SUPFAM" id="SSF88946">
    <property type="entry name" value="Sigma2 domain of RNA polymerase sigma factors"/>
    <property type="match status" value="1"/>
</dbReference>
<evidence type="ECO:0000256" key="2">
    <source>
        <dbReference type="ARBA" id="ARBA00023015"/>
    </source>
</evidence>
<dbReference type="Pfam" id="PF04542">
    <property type="entry name" value="Sigma70_r2"/>
    <property type="match status" value="1"/>
</dbReference>
<accession>A0A3D9KZ08</accession>
<dbReference type="NCBIfam" id="TIGR02985">
    <property type="entry name" value="Sig70_bacteroi1"/>
    <property type="match status" value="1"/>
</dbReference>
<evidence type="ECO:0000256" key="3">
    <source>
        <dbReference type="ARBA" id="ARBA00023082"/>
    </source>
</evidence>
<dbReference type="Proteomes" id="UP000256779">
    <property type="component" value="Unassembled WGS sequence"/>
</dbReference>
<name>A0A3D9KZ08_MARFU</name>
<proteinExistence type="inferred from homology"/>
<evidence type="ECO:0000256" key="1">
    <source>
        <dbReference type="ARBA" id="ARBA00010641"/>
    </source>
</evidence>
<protein>
    <submittedName>
        <fullName evidence="8">RNA polymerase sigma-70 factor (ECF subfamily)</fullName>
    </submittedName>
</protein>
<dbReference type="AlphaFoldDB" id="A0A3D9KZ08"/>
<feature type="domain" description="RNA polymerase sigma-70 region 2" evidence="6">
    <location>
        <begin position="25"/>
        <end position="90"/>
    </location>
</feature>
<dbReference type="RefSeq" id="WP_115870010.1">
    <property type="nucleotide sequence ID" value="NZ_QREG01000026.1"/>
</dbReference>
<keyword evidence="2" id="KW-0805">Transcription regulation</keyword>
<dbReference type="SUPFAM" id="SSF88659">
    <property type="entry name" value="Sigma3 and sigma4 domains of RNA polymerase sigma factors"/>
    <property type="match status" value="1"/>
</dbReference>
<dbReference type="InterPro" id="IPR013324">
    <property type="entry name" value="RNA_pol_sigma_r3/r4-like"/>
</dbReference>
<dbReference type="InterPro" id="IPR014284">
    <property type="entry name" value="RNA_pol_sigma-70_dom"/>
</dbReference>
<feature type="coiled-coil region" evidence="5">
    <location>
        <begin position="153"/>
        <end position="180"/>
    </location>
</feature>
<dbReference type="InterPro" id="IPR039425">
    <property type="entry name" value="RNA_pol_sigma-70-like"/>
</dbReference>
<evidence type="ECO:0000313" key="9">
    <source>
        <dbReference type="Proteomes" id="UP000256779"/>
    </source>
</evidence>
<dbReference type="PANTHER" id="PTHR43133:SF46">
    <property type="entry name" value="RNA POLYMERASE SIGMA-70 FACTOR ECF SUBFAMILY"/>
    <property type="match status" value="1"/>
</dbReference>
<keyword evidence="3" id="KW-0731">Sigma factor</keyword>
<organism evidence="8 9">
    <name type="scientific">Marinoscillum furvescens DSM 4134</name>
    <dbReference type="NCBI Taxonomy" id="1122208"/>
    <lineage>
        <taxon>Bacteria</taxon>
        <taxon>Pseudomonadati</taxon>
        <taxon>Bacteroidota</taxon>
        <taxon>Cytophagia</taxon>
        <taxon>Cytophagales</taxon>
        <taxon>Reichenbachiellaceae</taxon>
        <taxon>Marinoscillum</taxon>
    </lineage>
</organism>
<evidence type="ECO:0000259" key="7">
    <source>
        <dbReference type="Pfam" id="PF08281"/>
    </source>
</evidence>
<dbReference type="GO" id="GO:0003677">
    <property type="term" value="F:DNA binding"/>
    <property type="evidence" value="ECO:0007669"/>
    <property type="project" value="InterPro"/>
</dbReference>
<gene>
    <name evidence="8" type="ORF">C7460_12652</name>
</gene>
<reference evidence="8 9" key="1">
    <citation type="submission" date="2018-07" db="EMBL/GenBank/DDBJ databases">
        <title>Genomic Encyclopedia of Type Strains, Phase IV (KMG-IV): sequencing the most valuable type-strain genomes for metagenomic binning, comparative biology and taxonomic classification.</title>
        <authorList>
            <person name="Goeker M."/>
        </authorList>
    </citation>
    <scope>NUCLEOTIDE SEQUENCE [LARGE SCALE GENOMIC DNA]</scope>
    <source>
        <strain evidence="8 9">DSM 4134</strain>
    </source>
</reference>
<dbReference type="Gene3D" id="1.10.1740.10">
    <property type="match status" value="1"/>
</dbReference>
<dbReference type="Pfam" id="PF08281">
    <property type="entry name" value="Sigma70_r4_2"/>
    <property type="match status" value="1"/>
</dbReference>
<dbReference type="InterPro" id="IPR036388">
    <property type="entry name" value="WH-like_DNA-bd_sf"/>
</dbReference>
<dbReference type="GO" id="GO:0006352">
    <property type="term" value="P:DNA-templated transcription initiation"/>
    <property type="evidence" value="ECO:0007669"/>
    <property type="project" value="InterPro"/>
</dbReference>
<keyword evidence="9" id="KW-1185">Reference proteome</keyword>
<evidence type="ECO:0000256" key="5">
    <source>
        <dbReference type="SAM" id="Coils"/>
    </source>
</evidence>
<keyword evidence="5" id="KW-0175">Coiled coil</keyword>
<dbReference type="GO" id="GO:0016987">
    <property type="term" value="F:sigma factor activity"/>
    <property type="evidence" value="ECO:0007669"/>
    <property type="project" value="UniProtKB-KW"/>
</dbReference>
<dbReference type="NCBIfam" id="TIGR02937">
    <property type="entry name" value="sigma70-ECF"/>
    <property type="match status" value="1"/>
</dbReference>
<comment type="similarity">
    <text evidence="1">Belongs to the sigma-70 factor family. ECF subfamily.</text>
</comment>
<dbReference type="InterPro" id="IPR013325">
    <property type="entry name" value="RNA_pol_sigma_r2"/>
</dbReference>
<dbReference type="CDD" id="cd06171">
    <property type="entry name" value="Sigma70_r4"/>
    <property type="match status" value="1"/>
</dbReference>
<dbReference type="PANTHER" id="PTHR43133">
    <property type="entry name" value="RNA POLYMERASE ECF-TYPE SIGMA FACTO"/>
    <property type="match status" value="1"/>
</dbReference>
<feature type="domain" description="RNA polymerase sigma factor 70 region 4 type 2" evidence="7">
    <location>
        <begin position="128"/>
        <end position="174"/>
    </location>
</feature>
<evidence type="ECO:0000313" key="8">
    <source>
        <dbReference type="EMBL" id="RED93213.1"/>
    </source>
</evidence>
<dbReference type="EMBL" id="QREG01000026">
    <property type="protein sequence ID" value="RED93213.1"/>
    <property type="molecule type" value="Genomic_DNA"/>
</dbReference>
<evidence type="ECO:0000256" key="4">
    <source>
        <dbReference type="ARBA" id="ARBA00023163"/>
    </source>
</evidence>
<dbReference type="Gene3D" id="1.10.10.10">
    <property type="entry name" value="Winged helix-like DNA-binding domain superfamily/Winged helix DNA-binding domain"/>
    <property type="match status" value="1"/>
</dbReference>
<dbReference type="InterPro" id="IPR013249">
    <property type="entry name" value="RNA_pol_sigma70_r4_t2"/>
</dbReference>
<keyword evidence="4" id="KW-0804">Transcription</keyword>